<dbReference type="KEGG" id="lbc:LACBIDRAFT_294512"/>
<sequence length="188" mass="21470">MWPVAWTFVHCGLSTRHRFLQESLEPQPPPLARPYEICPVALLNFEVLPFPARALDSDIIPEEEMHTLLDYGCLNEERHPRGAMGVMFSRPHKAKKTRFNRSFPDAWNIKGLAAFANDLQPAKNVLKSTIAPTLPQRTRVFSRPPTRNVPVAPQICNATKPSPSPRSIEHRRLRPRAALRPSRRMNEI</sequence>
<feature type="compositionally biased region" description="Basic residues" evidence="1">
    <location>
        <begin position="169"/>
        <end position="188"/>
    </location>
</feature>
<accession>B0DCQ1</accession>
<gene>
    <name evidence="2" type="ORF">LACBIDRAFT_294512</name>
</gene>
<proteinExistence type="predicted"/>
<protein>
    <submittedName>
        <fullName evidence="2">Predicted protein</fullName>
    </submittedName>
</protein>
<dbReference type="HOGENOM" id="CLU_1441278_0_0_1"/>
<name>B0DCQ1_LACBS</name>
<evidence type="ECO:0000313" key="2">
    <source>
        <dbReference type="EMBL" id="EDR07768.1"/>
    </source>
</evidence>
<dbReference type="Proteomes" id="UP000001194">
    <property type="component" value="Unassembled WGS sequence"/>
</dbReference>
<evidence type="ECO:0000256" key="1">
    <source>
        <dbReference type="SAM" id="MobiDB-lite"/>
    </source>
</evidence>
<keyword evidence="3" id="KW-1185">Reference proteome</keyword>
<feature type="region of interest" description="Disordered" evidence="1">
    <location>
        <begin position="140"/>
        <end position="188"/>
    </location>
</feature>
<dbReference type="GeneID" id="6077231"/>
<dbReference type="InParanoid" id="B0DCQ1"/>
<evidence type="ECO:0000313" key="3">
    <source>
        <dbReference type="Proteomes" id="UP000001194"/>
    </source>
</evidence>
<dbReference type="RefSeq" id="XP_001881557.1">
    <property type="nucleotide sequence ID" value="XM_001881522.1"/>
</dbReference>
<dbReference type="AlphaFoldDB" id="B0DCQ1"/>
<dbReference type="EMBL" id="DS547103">
    <property type="protein sequence ID" value="EDR07768.1"/>
    <property type="molecule type" value="Genomic_DNA"/>
</dbReference>
<reference evidence="2 3" key="1">
    <citation type="journal article" date="2008" name="Nature">
        <title>The genome of Laccaria bicolor provides insights into mycorrhizal symbiosis.</title>
        <authorList>
            <person name="Martin F."/>
            <person name="Aerts A."/>
            <person name="Ahren D."/>
            <person name="Brun A."/>
            <person name="Danchin E.G.J."/>
            <person name="Duchaussoy F."/>
            <person name="Gibon J."/>
            <person name="Kohler A."/>
            <person name="Lindquist E."/>
            <person name="Pereda V."/>
            <person name="Salamov A."/>
            <person name="Shapiro H.J."/>
            <person name="Wuyts J."/>
            <person name="Blaudez D."/>
            <person name="Buee M."/>
            <person name="Brokstein P."/>
            <person name="Canbaeck B."/>
            <person name="Cohen D."/>
            <person name="Courty P.E."/>
            <person name="Coutinho P.M."/>
            <person name="Delaruelle C."/>
            <person name="Detter J.C."/>
            <person name="Deveau A."/>
            <person name="DiFazio S."/>
            <person name="Duplessis S."/>
            <person name="Fraissinet-Tachet L."/>
            <person name="Lucic E."/>
            <person name="Frey-Klett P."/>
            <person name="Fourrey C."/>
            <person name="Feussner I."/>
            <person name="Gay G."/>
            <person name="Grimwood J."/>
            <person name="Hoegger P.J."/>
            <person name="Jain P."/>
            <person name="Kilaru S."/>
            <person name="Labbe J."/>
            <person name="Lin Y.C."/>
            <person name="Legue V."/>
            <person name="Le Tacon F."/>
            <person name="Marmeisse R."/>
            <person name="Melayah D."/>
            <person name="Montanini B."/>
            <person name="Muratet M."/>
            <person name="Nehls U."/>
            <person name="Niculita-Hirzel H."/>
            <person name="Oudot-Le Secq M.P."/>
            <person name="Peter M."/>
            <person name="Quesneville H."/>
            <person name="Rajashekar B."/>
            <person name="Reich M."/>
            <person name="Rouhier N."/>
            <person name="Schmutz J."/>
            <person name="Yin T."/>
            <person name="Chalot M."/>
            <person name="Henrissat B."/>
            <person name="Kuees U."/>
            <person name="Lucas S."/>
            <person name="Van de Peer Y."/>
            <person name="Podila G.K."/>
            <person name="Polle A."/>
            <person name="Pukkila P.J."/>
            <person name="Richardson P.M."/>
            <person name="Rouze P."/>
            <person name="Sanders I.R."/>
            <person name="Stajich J.E."/>
            <person name="Tunlid A."/>
            <person name="Tuskan G."/>
            <person name="Grigoriev I.V."/>
        </authorList>
    </citation>
    <scope>NUCLEOTIDE SEQUENCE [LARGE SCALE GENOMIC DNA]</scope>
    <source>
        <strain evidence="3">S238N-H82 / ATCC MYA-4686</strain>
    </source>
</reference>
<organism evidence="3">
    <name type="scientific">Laccaria bicolor (strain S238N-H82 / ATCC MYA-4686)</name>
    <name type="common">Bicoloured deceiver</name>
    <name type="synonym">Laccaria laccata var. bicolor</name>
    <dbReference type="NCBI Taxonomy" id="486041"/>
    <lineage>
        <taxon>Eukaryota</taxon>
        <taxon>Fungi</taxon>
        <taxon>Dikarya</taxon>
        <taxon>Basidiomycota</taxon>
        <taxon>Agaricomycotina</taxon>
        <taxon>Agaricomycetes</taxon>
        <taxon>Agaricomycetidae</taxon>
        <taxon>Agaricales</taxon>
        <taxon>Agaricineae</taxon>
        <taxon>Hydnangiaceae</taxon>
        <taxon>Laccaria</taxon>
    </lineage>
</organism>
<dbReference type="OrthoDB" id="10332402at2759"/>